<sequence length="116" mass="12569">MFLFNFVTEAFAMGPAPQAGGQAGGAQGMIASLLPLILIFVVFYFLLIRPQQKKAKEHRQMLENLKRGDKVITGGGIYGVVESVGNNTVVLKIAENVKVKFGKGYIVAVRPATEED</sequence>
<reference evidence="10" key="1">
    <citation type="submission" date="2019-10" db="EMBL/GenBank/DDBJ databases">
        <title>Metagenomic sequencing of thiosulfate-disproportionating enrichment culture.</title>
        <authorList>
            <person name="Umezawa K."/>
            <person name="Kojima H."/>
            <person name="Fukui M."/>
        </authorList>
    </citation>
    <scope>NUCLEOTIDE SEQUENCE</scope>
    <source>
        <strain evidence="10">45J</strain>
    </source>
</reference>
<dbReference type="SMART" id="SM01323">
    <property type="entry name" value="YajC"/>
    <property type="match status" value="1"/>
</dbReference>
<keyword evidence="5" id="KW-0653">Protein transport</keyword>
<evidence type="ECO:0000256" key="2">
    <source>
        <dbReference type="ARBA" id="ARBA00022448"/>
    </source>
</evidence>
<keyword evidence="6 9" id="KW-1133">Transmembrane helix</keyword>
<name>A0A5J4L3V2_9ZZZZ</name>
<keyword evidence="2" id="KW-0813">Transport</keyword>
<dbReference type="AlphaFoldDB" id="A0A5J4L3V2"/>
<proteinExistence type="predicted"/>
<protein>
    <submittedName>
        <fullName evidence="10">Preprotein translocase subunit YajC</fullName>
    </submittedName>
</protein>
<keyword evidence="4 9" id="KW-0812">Transmembrane</keyword>
<evidence type="ECO:0000313" key="10">
    <source>
        <dbReference type="EMBL" id="GER93932.1"/>
    </source>
</evidence>
<evidence type="ECO:0000256" key="7">
    <source>
        <dbReference type="ARBA" id="ARBA00023010"/>
    </source>
</evidence>
<dbReference type="GO" id="GO:0015031">
    <property type="term" value="P:protein transport"/>
    <property type="evidence" value="ECO:0007669"/>
    <property type="project" value="UniProtKB-KW"/>
</dbReference>
<keyword evidence="8 9" id="KW-0472">Membrane</keyword>
<dbReference type="InterPro" id="IPR003849">
    <property type="entry name" value="Preprotein_translocase_YajC"/>
</dbReference>
<evidence type="ECO:0000256" key="1">
    <source>
        <dbReference type="ARBA" id="ARBA00004162"/>
    </source>
</evidence>
<evidence type="ECO:0000256" key="5">
    <source>
        <dbReference type="ARBA" id="ARBA00022927"/>
    </source>
</evidence>
<feature type="transmembrane region" description="Helical" evidence="9">
    <location>
        <begin position="29"/>
        <end position="48"/>
    </location>
</feature>
<keyword evidence="3" id="KW-1003">Cell membrane</keyword>
<evidence type="ECO:0000256" key="4">
    <source>
        <dbReference type="ARBA" id="ARBA00022692"/>
    </source>
</evidence>
<dbReference type="NCBIfam" id="TIGR00739">
    <property type="entry name" value="yajC"/>
    <property type="match status" value="1"/>
</dbReference>
<comment type="subcellular location">
    <subcellularLocation>
        <location evidence="1">Cell membrane</location>
        <topology evidence="1">Single-pass membrane protein</topology>
    </subcellularLocation>
</comment>
<dbReference type="Pfam" id="PF02699">
    <property type="entry name" value="YajC"/>
    <property type="match status" value="1"/>
</dbReference>
<keyword evidence="7" id="KW-0811">Translocation</keyword>
<gene>
    <name evidence="10" type="ORF">A45J_1690</name>
</gene>
<dbReference type="PANTHER" id="PTHR33909:SF1">
    <property type="entry name" value="SEC TRANSLOCON ACCESSORY COMPLEX SUBUNIT YAJC"/>
    <property type="match status" value="1"/>
</dbReference>
<accession>A0A5J4L3V2</accession>
<dbReference type="GO" id="GO:0005886">
    <property type="term" value="C:plasma membrane"/>
    <property type="evidence" value="ECO:0007669"/>
    <property type="project" value="UniProtKB-SubCell"/>
</dbReference>
<evidence type="ECO:0000256" key="9">
    <source>
        <dbReference type="SAM" id="Phobius"/>
    </source>
</evidence>
<dbReference type="PANTHER" id="PTHR33909">
    <property type="entry name" value="SEC TRANSLOCON ACCESSORY COMPLEX SUBUNIT YAJC"/>
    <property type="match status" value="1"/>
</dbReference>
<dbReference type="PRINTS" id="PR01853">
    <property type="entry name" value="YAJCTRNLCASE"/>
</dbReference>
<organism evidence="10">
    <name type="scientific">hot springs metagenome</name>
    <dbReference type="NCBI Taxonomy" id="433727"/>
    <lineage>
        <taxon>unclassified sequences</taxon>
        <taxon>metagenomes</taxon>
        <taxon>ecological metagenomes</taxon>
    </lineage>
</organism>
<evidence type="ECO:0000256" key="8">
    <source>
        <dbReference type="ARBA" id="ARBA00023136"/>
    </source>
</evidence>
<evidence type="ECO:0000256" key="6">
    <source>
        <dbReference type="ARBA" id="ARBA00022989"/>
    </source>
</evidence>
<dbReference type="EMBL" id="BLAB01000001">
    <property type="protein sequence ID" value="GER93932.1"/>
    <property type="molecule type" value="Genomic_DNA"/>
</dbReference>
<comment type="caution">
    <text evidence="10">The sequence shown here is derived from an EMBL/GenBank/DDBJ whole genome shotgun (WGS) entry which is preliminary data.</text>
</comment>
<evidence type="ECO:0000256" key="3">
    <source>
        <dbReference type="ARBA" id="ARBA00022475"/>
    </source>
</evidence>